<organism evidence="4 5">
    <name type="scientific">Phocicoccus schoeneichii</name>
    <dbReference type="NCBI Taxonomy" id="1812261"/>
    <lineage>
        <taxon>Bacteria</taxon>
        <taxon>Bacillati</taxon>
        <taxon>Bacillota</taxon>
        <taxon>Bacilli</taxon>
        <taxon>Bacillales</taxon>
        <taxon>Salinicoccaceae</taxon>
        <taxon>Phocicoccus</taxon>
    </lineage>
</organism>
<dbReference type="GO" id="GO:0010181">
    <property type="term" value="F:FMN binding"/>
    <property type="evidence" value="ECO:0007669"/>
    <property type="project" value="InterPro"/>
</dbReference>
<dbReference type="Pfam" id="PF00724">
    <property type="entry name" value="Oxidored_FMN"/>
    <property type="match status" value="1"/>
</dbReference>
<dbReference type="GO" id="GO:0016491">
    <property type="term" value="F:oxidoreductase activity"/>
    <property type="evidence" value="ECO:0007669"/>
    <property type="project" value="UniProtKB-KW"/>
</dbReference>
<reference evidence="4 5" key="1">
    <citation type="submission" date="2020-07" db="EMBL/GenBank/DDBJ databases">
        <authorList>
            <person name="Criscuolo A."/>
        </authorList>
    </citation>
    <scope>NUCLEOTIDE SEQUENCE [LARGE SCALE GENOMIC DNA]</scope>
    <source>
        <strain evidence="5">CIP 111030</strain>
    </source>
</reference>
<name>A0A6V7R5E1_9BACL</name>
<evidence type="ECO:0000313" key="4">
    <source>
        <dbReference type="EMBL" id="CAD2072238.1"/>
    </source>
</evidence>
<gene>
    <name evidence="4" type="ORF">JEOSCH030_00251</name>
</gene>
<sequence>MTKQLFESVQLNKSGVTLKNRIAMAPMTTTSSFFDGSVTDELIEYYGARAGEAAMIIVESTFIEDYGRAFDGSLGISKDTHIEGLSKLAKAIQDKGSKAIIQLYHAGRMGKSMLNKGRKPVGASTVKALRDDAEEPEALTSEQVEEMIKHFGDAARRAMEAGFDGVEIHGANTYLIQQFFSPHSNTRDDEFGGDIEKRLTFGRRVIREIERMKEKLGKREFIVGYRFSPEELEKPGITFKDTMHMLNAFAHECIDYFHFSLNDYKRGSIIDTEDIEYLIHKYHKNKSTALGEIPVIGSGGIWEKADAEEALETGFDIVSVGKAHIVNPDWAEKIKSGEPIERKIDGERDEYHIPRPFWNSVGFLKK</sequence>
<dbReference type="Proteomes" id="UP000521032">
    <property type="component" value="Unassembled WGS sequence"/>
</dbReference>
<dbReference type="InterPro" id="IPR001155">
    <property type="entry name" value="OxRdtase_FMN_N"/>
</dbReference>
<feature type="domain" description="NADH:flavin oxidoreductase/NADH oxidase N-terminal" evidence="3">
    <location>
        <begin position="5"/>
        <end position="339"/>
    </location>
</feature>
<dbReference type="AlphaFoldDB" id="A0A6V7R5E1"/>
<comment type="caution">
    <text evidence="4">The sequence shown here is derived from an EMBL/GenBank/DDBJ whole genome shotgun (WGS) entry which is preliminary data.</text>
</comment>
<evidence type="ECO:0000313" key="5">
    <source>
        <dbReference type="Proteomes" id="UP000521032"/>
    </source>
</evidence>
<evidence type="ECO:0000259" key="3">
    <source>
        <dbReference type="Pfam" id="PF00724"/>
    </source>
</evidence>
<dbReference type="PANTHER" id="PTHR43656">
    <property type="entry name" value="BINDING OXIDOREDUCTASE, PUTATIVE (AFU_ORTHOLOGUE AFUA_2G08260)-RELATED"/>
    <property type="match status" value="1"/>
</dbReference>
<dbReference type="InterPro" id="IPR051799">
    <property type="entry name" value="NADH_flavin_oxidoreductase"/>
</dbReference>
<dbReference type="Gene3D" id="3.20.20.70">
    <property type="entry name" value="Aldolase class I"/>
    <property type="match status" value="1"/>
</dbReference>
<keyword evidence="1" id="KW-0285">Flavoprotein</keyword>
<evidence type="ECO:0000256" key="1">
    <source>
        <dbReference type="ARBA" id="ARBA00022630"/>
    </source>
</evidence>
<proteinExistence type="predicted"/>
<dbReference type="PANTHER" id="PTHR43656:SF2">
    <property type="entry name" value="BINDING OXIDOREDUCTASE, PUTATIVE (AFU_ORTHOLOGUE AFUA_2G08260)-RELATED"/>
    <property type="match status" value="1"/>
</dbReference>
<evidence type="ECO:0000256" key="2">
    <source>
        <dbReference type="ARBA" id="ARBA00023002"/>
    </source>
</evidence>
<dbReference type="InterPro" id="IPR013785">
    <property type="entry name" value="Aldolase_TIM"/>
</dbReference>
<keyword evidence="5" id="KW-1185">Reference proteome</keyword>
<accession>A0A6V7R5E1</accession>
<dbReference type="RefSeq" id="WP_186084796.1">
    <property type="nucleotide sequence ID" value="NZ_BMDB01000003.1"/>
</dbReference>
<dbReference type="EMBL" id="CAJEWE010000004">
    <property type="protein sequence ID" value="CAD2072238.1"/>
    <property type="molecule type" value="Genomic_DNA"/>
</dbReference>
<dbReference type="SUPFAM" id="SSF51395">
    <property type="entry name" value="FMN-linked oxidoreductases"/>
    <property type="match status" value="1"/>
</dbReference>
<dbReference type="CDD" id="cd04735">
    <property type="entry name" value="OYE_like_4_FMN"/>
    <property type="match status" value="1"/>
</dbReference>
<keyword evidence="2" id="KW-0560">Oxidoreductase</keyword>
<protein>
    <submittedName>
        <fullName evidence="4">NADH oxidase</fullName>
    </submittedName>
</protein>